<dbReference type="InterPro" id="IPR002934">
    <property type="entry name" value="Polymerase_NTP_transf_dom"/>
</dbReference>
<dbReference type="AlphaFoldDB" id="A0AAE3YMX9"/>
<evidence type="ECO:0000256" key="1">
    <source>
        <dbReference type="ARBA" id="ARBA00022679"/>
    </source>
</evidence>
<organism evidence="4 5">
    <name type="scientific">Catenuloplanes atrovinosus</name>
    <dbReference type="NCBI Taxonomy" id="137266"/>
    <lineage>
        <taxon>Bacteria</taxon>
        <taxon>Bacillati</taxon>
        <taxon>Actinomycetota</taxon>
        <taxon>Actinomycetes</taxon>
        <taxon>Micromonosporales</taxon>
        <taxon>Micromonosporaceae</taxon>
        <taxon>Catenuloplanes</taxon>
    </lineage>
</organism>
<accession>A0AAE3YMX9</accession>
<evidence type="ECO:0000259" key="2">
    <source>
        <dbReference type="Pfam" id="PF01909"/>
    </source>
</evidence>
<evidence type="ECO:0000313" key="5">
    <source>
        <dbReference type="Proteomes" id="UP001183643"/>
    </source>
</evidence>
<dbReference type="GO" id="GO:0016779">
    <property type="term" value="F:nucleotidyltransferase activity"/>
    <property type="evidence" value="ECO:0007669"/>
    <property type="project" value="InterPro"/>
</dbReference>
<feature type="domain" description="Adenylyltransferase AadA C-terminal" evidence="3">
    <location>
        <begin position="168"/>
        <end position="222"/>
    </location>
</feature>
<dbReference type="EMBL" id="JAVDYB010000001">
    <property type="protein sequence ID" value="MDR7275447.1"/>
    <property type="molecule type" value="Genomic_DNA"/>
</dbReference>
<dbReference type="RefSeq" id="WP_310366398.1">
    <property type="nucleotide sequence ID" value="NZ_JAVDYB010000001.1"/>
</dbReference>
<dbReference type="CDD" id="cd05403">
    <property type="entry name" value="NT_KNTase_like"/>
    <property type="match status" value="1"/>
</dbReference>
<evidence type="ECO:0000313" key="4">
    <source>
        <dbReference type="EMBL" id="MDR7275447.1"/>
    </source>
</evidence>
<dbReference type="InterPro" id="IPR025184">
    <property type="entry name" value="AadA_C"/>
</dbReference>
<keyword evidence="5" id="KW-1185">Reference proteome</keyword>
<sequence>MIDPRDVAAAYLEIADRHAPGLVEGLYLVGSVALGDYHPGVSDIDFVAVTSSAPDVAAIRRIHAELHTRHAAPDFDGLYVSWDDLRADPATLPPGIAAHEWRVSAASDFERNLVTWHVLAQGGVPIRGPAADVFTDWPALAASTRRNLETYWTPWVTQLSRSPLGLSEWATTWTVLGVARLRHTLAAGRVTSKTAAAAYATATYDPRWHRVIEEALRIRVGGRPRYRSPLRRRADLLGFARDALRG</sequence>
<gene>
    <name evidence="4" type="ORF">J2S41_002225</name>
</gene>
<dbReference type="SUPFAM" id="SSF81301">
    <property type="entry name" value="Nucleotidyltransferase"/>
    <property type="match status" value="1"/>
</dbReference>
<proteinExistence type="predicted"/>
<evidence type="ECO:0000259" key="3">
    <source>
        <dbReference type="Pfam" id="PF13427"/>
    </source>
</evidence>
<dbReference type="Pfam" id="PF13427">
    <property type="entry name" value="AadA_C"/>
    <property type="match status" value="1"/>
</dbReference>
<feature type="domain" description="Polymerase nucleotidyl transferase" evidence="2">
    <location>
        <begin position="16"/>
        <end position="55"/>
    </location>
</feature>
<dbReference type="InterPro" id="IPR043519">
    <property type="entry name" value="NT_sf"/>
</dbReference>
<dbReference type="Pfam" id="PF01909">
    <property type="entry name" value="NTP_transf_2"/>
    <property type="match status" value="1"/>
</dbReference>
<protein>
    <submittedName>
        <fullName evidence="4">Uncharacterized protein</fullName>
    </submittedName>
</protein>
<comment type="caution">
    <text evidence="4">The sequence shown here is derived from an EMBL/GenBank/DDBJ whole genome shotgun (WGS) entry which is preliminary data.</text>
</comment>
<keyword evidence="1" id="KW-0808">Transferase</keyword>
<reference evidence="4" key="1">
    <citation type="submission" date="2023-07" db="EMBL/GenBank/DDBJ databases">
        <title>Sequencing the genomes of 1000 actinobacteria strains.</title>
        <authorList>
            <person name="Klenk H.-P."/>
        </authorList>
    </citation>
    <scope>NUCLEOTIDE SEQUENCE</scope>
    <source>
        <strain evidence="4">DSM 44707</strain>
    </source>
</reference>
<name>A0AAE3YMX9_9ACTN</name>
<dbReference type="Proteomes" id="UP001183643">
    <property type="component" value="Unassembled WGS sequence"/>
</dbReference>